<dbReference type="InterPro" id="IPR013740">
    <property type="entry name" value="Redoxin"/>
</dbReference>
<evidence type="ECO:0000313" key="7">
    <source>
        <dbReference type="EMBL" id="MDB9223260.1"/>
    </source>
</evidence>
<reference evidence="7" key="3">
    <citation type="submission" date="2023-01" db="EMBL/GenBank/DDBJ databases">
        <title>Human gut microbiome strain richness.</title>
        <authorList>
            <person name="Chen-Liaw A."/>
        </authorList>
    </citation>
    <scope>NUCLEOTIDE SEQUENCE</scope>
    <source>
        <strain evidence="7">RTP21484st1_B7_RTP21484_190118</strain>
    </source>
</reference>
<evidence type="ECO:0000313" key="8">
    <source>
        <dbReference type="EMBL" id="RGV29964.1"/>
    </source>
</evidence>
<dbReference type="GO" id="GO:0017004">
    <property type="term" value="P:cytochrome complex assembly"/>
    <property type="evidence" value="ECO:0007669"/>
    <property type="project" value="UniProtKB-KW"/>
</dbReference>
<comment type="caution">
    <text evidence="8">The sequence shown here is derived from an EMBL/GenBank/DDBJ whole genome shotgun (WGS) entry which is preliminary data.</text>
</comment>
<dbReference type="Proteomes" id="UP000283426">
    <property type="component" value="Unassembled WGS sequence"/>
</dbReference>
<dbReference type="EMBL" id="QRYW01000005">
    <property type="protein sequence ID" value="RGV29964.1"/>
    <property type="molecule type" value="Genomic_DNA"/>
</dbReference>
<name>A0A3D1UMZ3_9BACT</name>
<dbReference type="AlphaFoldDB" id="A0A3D1UMZ3"/>
<dbReference type="PANTHER" id="PTHR42852:SF6">
    <property type="entry name" value="THIOL:DISULFIDE INTERCHANGE PROTEIN DSBE"/>
    <property type="match status" value="1"/>
</dbReference>
<sequence>MRNFIFIILLSVVCSCSQQNNDDIVVDFNVQNMTYSKIAIVVSPEMIKETDLDKHGKASCTLQGNMIYARLFYGEEAKNVFFQKGDRVTISFDANNFKDSMKFEGKNTPVIEYLNSITYNPIIPPEYERSLKEIVSLVNEKTDEAANLLKARKLEAVNPEFAKLEEGRIKYSYLISLVMYPMGHIMFDTTYRPNEEYYSTLEKYVQEDESLIDLDIYREFIIEAALVLGSKDKEISGIYNKNVARMKYIAQHFKNDKLKQSLLNEIAIRQIKNGINHITELENIYNTYVTDPTLRTAYKTEYDKRNIAVTGKLSPDFQAKDINGKTYSLKDFKGKYLYIDMWATWCGPCKREMPYLIELEKKMEGKNITFLGLSTDEDKAAWEETVKSGELSGVQLLLGRGSQFQRDYNIDGIPHFILIDPDGKIINPKAVRPSSPDAEKILNALPDI</sequence>
<keyword evidence="3" id="KW-1015">Disulfide bond</keyword>
<evidence type="ECO:0000313" key="6">
    <source>
        <dbReference type="EMBL" id="MCG4961176.1"/>
    </source>
</evidence>
<evidence type="ECO:0000256" key="1">
    <source>
        <dbReference type="ARBA" id="ARBA00004196"/>
    </source>
</evidence>
<dbReference type="Proteomes" id="UP001199750">
    <property type="component" value="Unassembled WGS sequence"/>
</dbReference>
<gene>
    <name evidence="8" type="ORF">DWW24_03280</name>
    <name evidence="6" type="ORF">L0P03_15155</name>
    <name evidence="7" type="ORF">PN645_09620</name>
</gene>
<dbReference type="SUPFAM" id="SSF52833">
    <property type="entry name" value="Thioredoxin-like"/>
    <property type="match status" value="1"/>
</dbReference>
<dbReference type="InterPro" id="IPR013766">
    <property type="entry name" value="Thioredoxin_domain"/>
</dbReference>
<accession>A0A3D1UMZ3</accession>
<feature type="domain" description="Thioredoxin" evidence="5">
    <location>
        <begin position="308"/>
        <end position="448"/>
    </location>
</feature>
<dbReference type="Proteomes" id="UP001212263">
    <property type="component" value="Unassembled WGS sequence"/>
</dbReference>
<dbReference type="EMBL" id="JAQMRD010000010">
    <property type="protein sequence ID" value="MDB9223260.1"/>
    <property type="molecule type" value="Genomic_DNA"/>
</dbReference>
<dbReference type="GeneID" id="61273729"/>
<dbReference type="Gene3D" id="3.40.30.10">
    <property type="entry name" value="Glutaredoxin"/>
    <property type="match status" value="1"/>
</dbReference>
<dbReference type="InterPro" id="IPR036249">
    <property type="entry name" value="Thioredoxin-like_sf"/>
</dbReference>
<dbReference type="PROSITE" id="PS51257">
    <property type="entry name" value="PROKAR_LIPOPROTEIN"/>
    <property type="match status" value="1"/>
</dbReference>
<evidence type="ECO:0000256" key="3">
    <source>
        <dbReference type="ARBA" id="ARBA00023157"/>
    </source>
</evidence>
<evidence type="ECO:0000256" key="2">
    <source>
        <dbReference type="ARBA" id="ARBA00022748"/>
    </source>
</evidence>
<dbReference type="GO" id="GO:0030313">
    <property type="term" value="C:cell envelope"/>
    <property type="evidence" value="ECO:0007669"/>
    <property type="project" value="UniProtKB-SubCell"/>
</dbReference>
<dbReference type="EMBL" id="JAKNDN010000031">
    <property type="protein sequence ID" value="MCG4961176.1"/>
    <property type="molecule type" value="Genomic_DNA"/>
</dbReference>
<dbReference type="InterPro" id="IPR050553">
    <property type="entry name" value="Thioredoxin_ResA/DsbE_sf"/>
</dbReference>
<dbReference type="PANTHER" id="PTHR42852">
    <property type="entry name" value="THIOL:DISULFIDE INTERCHANGE PROTEIN DSBE"/>
    <property type="match status" value="1"/>
</dbReference>
<dbReference type="RefSeq" id="WP_013610817.1">
    <property type="nucleotide sequence ID" value="NZ_JABWDG010000028.1"/>
</dbReference>
<keyword evidence="2" id="KW-0201">Cytochrome c-type biogenesis</keyword>
<evidence type="ECO:0000313" key="9">
    <source>
        <dbReference type="Proteomes" id="UP000283426"/>
    </source>
</evidence>
<evidence type="ECO:0000256" key="4">
    <source>
        <dbReference type="ARBA" id="ARBA00023284"/>
    </source>
</evidence>
<organism evidence="8 9">
    <name type="scientific">Odoribacter splanchnicus</name>
    <dbReference type="NCBI Taxonomy" id="28118"/>
    <lineage>
        <taxon>Bacteria</taxon>
        <taxon>Pseudomonadati</taxon>
        <taxon>Bacteroidota</taxon>
        <taxon>Bacteroidia</taxon>
        <taxon>Bacteroidales</taxon>
        <taxon>Odoribacteraceae</taxon>
        <taxon>Odoribacter</taxon>
    </lineage>
</organism>
<protein>
    <submittedName>
        <fullName evidence="7">TlpA disulfide reductase family protein</fullName>
    </submittedName>
    <submittedName>
        <fullName evidence="8">TlpA family protein disulfide reductase</fullName>
    </submittedName>
</protein>
<dbReference type="GO" id="GO:0016491">
    <property type="term" value="F:oxidoreductase activity"/>
    <property type="evidence" value="ECO:0007669"/>
    <property type="project" value="InterPro"/>
</dbReference>
<reference evidence="6" key="2">
    <citation type="submission" date="2022-01" db="EMBL/GenBank/DDBJ databases">
        <title>Collection of gut derived symbiotic bacterial strains cultured from healthy donors.</title>
        <authorList>
            <person name="Lin H."/>
            <person name="Kohout C."/>
            <person name="Waligurski E."/>
            <person name="Pamer E.G."/>
        </authorList>
    </citation>
    <scope>NUCLEOTIDE SEQUENCE</scope>
    <source>
        <strain evidence="6">DFI.1.149</strain>
    </source>
</reference>
<dbReference type="Pfam" id="PF08534">
    <property type="entry name" value="Redoxin"/>
    <property type="match status" value="1"/>
</dbReference>
<evidence type="ECO:0000259" key="5">
    <source>
        <dbReference type="PROSITE" id="PS51352"/>
    </source>
</evidence>
<dbReference type="PROSITE" id="PS51352">
    <property type="entry name" value="THIOREDOXIN_2"/>
    <property type="match status" value="1"/>
</dbReference>
<reference evidence="8 9" key="1">
    <citation type="submission" date="2018-08" db="EMBL/GenBank/DDBJ databases">
        <title>A genome reference for cultivated species of the human gut microbiota.</title>
        <authorList>
            <person name="Zou Y."/>
            <person name="Xue W."/>
            <person name="Luo G."/>
        </authorList>
    </citation>
    <scope>NUCLEOTIDE SEQUENCE [LARGE SCALE GENOMIC DNA]</scope>
    <source>
        <strain evidence="8 9">AF14-6AC</strain>
    </source>
</reference>
<comment type="subcellular location">
    <subcellularLocation>
        <location evidence="1">Cell envelope</location>
    </subcellularLocation>
</comment>
<dbReference type="CDD" id="cd02966">
    <property type="entry name" value="TlpA_like_family"/>
    <property type="match status" value="1"/>
</dbReference>
<keyword evidence="4" id="KW-0676">Redox-active center</keyword>
<proteinExistence type="predicted"/>
<dbReference type="OMA" id="CAPCINE"/>